<dbReference type="GO" id="GO:0048038">
    <property type="term" value="F:quinone binding"/>
    <property type="evidence" value="ECO:0007669"/>
    <property type="project" value="TreeGrafter"/>
</dbReference>
<dbReference type="InterPro" id="IPR002347">
    <property type="entry name" value="SDR_fam"/>
</dbReference>
<dbReference type="PRINTS" id="PR00081">
    <property type="entry name" value="GDHRDH"/>
</dbReference>
<dbReference type="Pfam" id="PF00106">
    <property type="entry name" value="adh_short"/>
    <property type="match status" value="1"/>
</dbReference>
<dbReference type="GO" id="GO:0006633">
    <property type="term" value="P:fatty acid biosynthetic process"/>
    <property type="evidence" value="ECO:0007669"/>
    <property type="project" value="TreeGrafter"/>
</dbReference>
<dbReference type="PANTHER" id="PTHR42760">
    <property type="entry name" value="SHORT-CHAIN DEHYDROGENASES/REDUCTASES FAMILY MEMBER"/>
    <property type="match status" value="1"/>
</dbReference>
<dbReference type="GO" id="GO:0016616">
    <property type="term" value="F:oxidoreductase activity, acting on the CH-OH group of donors, NAD or NADP as acceptor"/>
    <property type="evidence" value="ECO:0007669"/>
    <property type="project" value="TreeGrafter"/>
</dbReference>
<dbReference type="OrthoDB" id="498125at2759"/>
<dbReference type="InterPro" id="IPR020904">
    <property type="entry name" value="Sc_DH/Rdtase_CS"/>
</dbReference>
<dbReference type="EMBL" id="KV417512">
    <property type="protein sequence ID" value="KZP26763.1"/>
    <property type="molecule type" value="Genomic_DNA"/>
</dbReference>
<protein>
    <submittedName>
        <fullName evidence="4">NAD(P)-binding protein</fullName>
    </submittedName>
</protein>
<dbReference type="PROSITE" id="PS00061">
    <property type="entry name" value="ADH_SHORT"/>
    <property type="match status" value="1"/>
</dbReference>
<keyword evidence="2" id="KW-0521">NADP</keyword>
<comment type="similarity">
    <text evidence="1 3">Belongs to the short-chain dehydrogenases/reductases (SDR) family.</text>
</comment>
<dbReference type="FunFam" id="3.40.50.720:FF:000084">
    <property type="entry name" value="Short-chain dehydrogenase reductase"/>
    <property type="match status" value="1"/>
</dbReference>
<name>A0A166Q539_9AGAM</name>
<evidence type="ECO:0000256" key="2">
    <source>
        <dbReference type="ARBA" id="ARBA00022857"/>
    </source>
</evidence>
<proteinExistence type="inferred from homology"/>
<sequence length="265" mass="27869">MSKGIALVTGSGQGIGRAISLRLADDGFDVAVNDIPSNKEKLEALVKEIESKGRKSILVVADVSQEDQVKIMVDATVRDLGGLDVMVANAGIVHYGVPIIEATAEDFDRIFNVNVKGVFFCYKYAGLQMVAQGRGGRIIGASSLVGKRGGANMGAYSASKFAVRGLTQSMAQEVGPHRITVNSYAPGAIDTAMLKSMDAAFAKSRPGAKEGDYYKLASFIADEKSPLGHKGSPEDIASVVSYIASQEAHFITGQSISVNGGSQFD</sequence>
<dbReference type="AlphaFoldDB" id="A0A166Q539"/>
<dbReference type="PANTHER" id="PTHR42760:SF121">
    <property type="entry name" value="3-OXOACYL-(ACYL-CARRIER-PROTEIN) REDUCTASE"/>
    <property type="match status" value="1"/>
</dbReference>
<dbReference type="Gene3D" id="3.40.50.720">
    <property type="entry name" value="NAD(P)-binding Rossmann-like Domain"/>
    <property type="match status" value="1"/>
</dbReference>
<evidence type="ECO:0000313" key="4">
    <source>
        <dbReference type="EMBL" id="KZP26763.1"/>
    </source>
</evidence>
<reference evidence="4 5" key="1">
    <citation type="journal article" date="2016" name="Mol. Biol. Evol.">
        <title>Comparative Genomics of Early-Diverging Mushroom-Forming Fungi Provides Insights into the Origins of Lignocellulose Decay Capabilities.</title>
        <authorList>
            <person name="Nagy L.G."/>
            <person name="Riley R."/>
            <person name="Tritt A."/>
            <person name="Adam C."/>
            <person name="Daum C."/>
            <person name="Floudas D."/>
            <person name="Sun H."/>
            <person name="Yadav J.S."/>
            <person name="Pangilinan J."/>
            <person name="Larsson K.H."/>
            <person name="Matsuura K."/>
            <person name="Barry K."/>
            <person name="Labutti K."/>
            <person name="Kuo R."/>
            <person name="Ohm R.A."/>
            <person name="Bhattacharya S.S."/>
            <person name="Shirouzu T."/>
            <person name="Yoshinaga Y."/>
            <person name="Martin F.M."/>
            <person name="Grigoriev I.V."/>
            <person name="Hibbett D.S."/>
        </authorList>
    </citation>
    <scope>NUCLEOTIDE SEQUENCE [LARGE SCALE GENOMIC DNA]</scope>
    <source>
        <strain evidence="4 5">CBS 109695</strain>
    </source>
</reference>
<dbReference type="STRING" id="436010.A0A166Q539"/>
<dbReference type="PRINTS" id="PR00080">
    <property type="entry name" value="SDRFAMILY"/>
</dbReference>
<keyword evidence="5" id="KW-1185">Reference proteome</keyword>
<organism evidence="4 5">
    <name type="scientific">Athelia psychrophila</name>
    <dbReference type="NCBI Taxonomy" id="1759441"/>
    <lineage>
        <taxon>Eukaryota</taxon>
        <taxon>Fungi</taxon>
        <taxon>Dikarya</taxon>
        <taxon>Basidiomycota</taxon>
        <taxon>Agaricomycotina</taxon>
        <taxon>Agaricomycetes</taxon>
        <taxon>Agaricomycetidae</taxon>
        <taxon>Atheliales</taxon>
        <taxon>Atheliaceae</taxon>
        <taxon>Athelia</taxon>
    </lineage>
</organism>
<dbReference type="SUPFAM" id="SSF51735">
    <property type="entry name" value="NAD(P)-binding Rossmann-fold domains"/>
    <property type="match status" value="1"/>
</dbReference>
<gene>
    <name evidence="4" type="ORF">FIBSPDRAFT_1040518</name>
</gene>
<evidence type="ECO:0000256" key="3">
    <source>
        <dbReference type="RuleBase" id="RU000363"/>
    </source>
</evidence>
<evidence type="ECO:0000313" key="5">
    <source>
        <dbReference type="Proteomes" id="UP000076532"/>
    </source>
</evidence>
<accession>A0A166Q539</accession>
<dbReference type="InterPro" id="IPR036291">
    <property type="entry name" value="NAD(P)-bd_dom_sf"/>
</dbReference>
<dbReference type="Proteomes" id="UP000076532">
    <property type="component" value="Unassembled WGS sequence"/>
</dbReference>
<evidence type="ECO:0000256" key="1">
    <source>
        <dbReference type="ARBA" id="ARBA00006484"/>
    </source>
</evidence>